<dbReference type="SMART" id="SM00448">
    <property type="entry name" value="REC"/>
    <property type="match status" value="1"/>
</dbReference>
<dbReference type="SUPFAM" id="SSF47384">
    <property type="entry name" value="Homodimeric domain of signal transducing histidine kinase"/>
    <property type="match status" value="1"/>
</dbReference>
<feature type="modified residue" description="4-aspartylphosphate" evidence="4">
    <location>
        <position position="686"/>
    </location>
</feature>
<comment type="catalytic activity">
    <reaction evidence="1">
        <text>ATP + protein L-histidine = ADP + protein N-phospho-L-histidine.</text>
        <dbReference type="EC" id="2.7.13.3"/>
    </reaction>
</comment>
<dbReference type="Proteomes" id="UP000248916">
    <property type="component" value="Unassembled WGS sequence"/>
</dbReference>
<feature type="transmembrane region" description="Helical" evidence="5">
    <location>
        <begin position="18"/>
        <end position="38"/>
    </location>
</feature>
<dbReference type="InterPro" id="IPR004358">
    <property type="entry name" value="Sig_transdc_His_kin-like_C"/>
</dbReference>
<dbReference type="Gene3D" id="3.30.565.10">
    <property type="entry name" value="Histidine kinase-like ATPase, C-terminal domain"/>
    <property type="match status" value="1"/>
</dbReference>
<dbReference type="CDD" id="cd00082">
    <property type="entry name" value="HisKA"/>
    <property type="match status" value="1"/>
</dbReference>
<dbReference type="InterPro" id="IPR036097">
    <property type="entry name" value="HisK_dim/P_sf"/>
</dbReference>
<dbReference type="InterPro" id="IPR005467">
    <property type="entry name" value="His_kinase_dom"/>
</dbReference>
<evidence type="ECO:0000256" key="5">
    <source>
        <dbReference type="SAM" id="Phobius"/>
    </source>
</evidence>
<dbReference type="PRINTS" id="PR00344">
    <property type="entry name" value="BCTRLSENSOR"/>
</dbReference>
<dbReference type="Gene3D" id="1.10.287.130">
    <property type="match status" value="1"/>
</dbReference>
<dbReference type="GO" id="GO:0000155">
    <property type="term" value="F:phosphorelay sensor kinase activity"/>
    <property type="evidence" value="ECO:0007669"/>
    <property type="project" value="InterPro"/>
</dbReference>
<dbReference type="Gene3D" id="3.40.50.2300">
    <property type="match status" value="1"/>
</dbReference>
<dbReference type="EMBL" id="QKZL01000003">
    <property type="protein sequence ID" value="PZX18452.1"/>
    <property type="molecule type" value="Genomic_DNA"/>
</dbReference>
<sequence>MMSHAAAGTVPRRSLPPVLTTIAVVTSLLALAGLSMFSGPVVPVLFVLGLFFIAAAGVIGVLPLLRLRRVDATIAEAFRSDGAIVFTTDSDGRILWTNERADAEPHLCKGVSVDATLATLYADTQRSLQRLLARAGSEVRTAERVILPSGPAQLSVREIASRRYLWRIGDSAGAGVAEADLGVRFDAEGRIGWMSAALQDAIGTVPATIDALLCDPPLRPNAFQQVRMGEVRLPCFVAIEQMNADEKLARIVPTDASEPSGHFDRLPVPILQLEKDGAVKLANRMARELLTIGKGETVFLSDLVEGLGRPVADWLTDAFEGRALNPEVVRASRSVDDLYVQITLDYAGSEDDGQMMAVLHDATELKTLEAQFVQSQKMQAIGQLAGGVAHDFNNLLTAISGHCDLLLLRHEPGDQDFADLEQINQNASRAASLVGQLLAFSRKQNLRPEPIDLRDILSDLTHLLNRLVGERIRLSFENDPALQMVRADRRQLEQVIMNLVVNARDVMPDGGPIRIRTEQLVLEEALKRNRVQVPPGSYVLVQVIDKGKGIPPDKFDKIFEPFFTTKKTGEGTGLGLSTAYGIVKQTGGYIFADSVLGEGATFSLYFPSFGDAGPIAPAQSIAASKKEVVEQREGVVLLVEDEAPVRAFAARALRMQGYTVFEAEHAEAALEILSDPDLFVDVFVTDVIMPGKDGPAWVREALVERPDTKVIFVSGYAEESFSGNQARIPNSVFLPKPFSLVDLTKTVRAQLES</sequence>
<evidence type="ECO:0000256" key="3">
    <source>
        <dbReference type="ARBA" id="ARBA00022553"/>
    </source>
</evidence>
<evidence type="ECO:0000259" key="7">
    <source>
        <dbReference type="PROSITE" id="PS50110"/>
    </source>
</evidence>
<keyword evidence="3 4" id="KW-0597">Phosphoprotein</keyword>
<dbReference type="SMART" id="SM00388">
    <property type="entry name" value="HisKA"/>
    <property type="match status" value="1"/>
</dbReference>
<evidence type="ECO:0000259" key="6">
    <source>
        <dbReference type="PROSITE" id="PS50109"/>
    </source>
</evidence>
<dbReference type="FunFam" id="1.10.287.130:FF:000037">
    <property type="entry name" value="Hybrid sensor histidine kinase/response regulator"/>
    <property type="match status" value="1"/>
</dbReference>
<keyword evidence="5" id="KW-1133">Transmembrane helix</keyword>
<evidence type="ECO:0000256" key="4">
    <source>
        <dbReference type="PROSITE-ProRule" id="PRU00169"/>
    </source>
</evidence>
<dbReference type="AlphaFoldDB" id="A0A2W7P4W4"/>
<keyword evidence="8" id="KW-0808">Transferase</keyword>
<evidence type="ECO:0000313" key="9">
    <source>
        <dbReference type="Proteomes" id="UP000248916"/>
    </source>
</evidence>
<dbReference type="InterPro" id="IPR011006">
    <property type="entry name" value="CheY-like_superfamily"/>
</dbReference>
<comment type="caution">
    <text evidence="8">The sequence shown here is derived from an EMBL/GenBank/DDBJ whole genome shotgun (WGS) entry which is preliminary data.</text>
</comment>
<dbReference type="InterPro" id="IPR036890">
    <property type="entry name" value="HATPase_C_sf"/>
</dbReference>
<dbReference type="Pfam" id="PF00512">
    <property type="entry name" value="HisKA"/>
    <property type="match status" value="1"/>
</dbReference>
<keyword evidence="5" id="KW-0472">Membrane</keyword>
<dbReference type="PANTHER" id="PTHR43065:SF42">
    <property type="entry name" value="TWO-COMPONENT SENSOR PPRA"/>
    <property type="match status" value="1"/>
</dbReference>
<feature type="domain" description="Response regulatory" evidence="7">
    <location>
        <begin position="635"/>
        <end position="751"/>
    </location>
</feature>
<dbReference type="InterPro" id="IPR003594">
    <property type="entry name" value="HATPase_dom"/>
</dbReference>
<dbReference type="SUPFAM" id="SSF52172">
    <property type="entry name" value="CheY-like"/>
    <property type="match status" value="1"/>
</dbReference>
<dbReference type="SUPFAM" id="SSF55874">
    <property type="entry name" value="ATPase domain of HSP90 chaperone/DNA topoisomerase II/histidine kinase"/>
    <property type="match status" value="1"/>
</dbReference>
<accession>A0A2W7P4W4</accession>
<evidence type="ECO:0000256" key="1">
    <source>
        <dbReference type="ARBA" id="ARBA00000085"/>
    </source>
</evidence>
<dbReference type="InterPro" id="IPR001789">
    <property type="entry name" value="Sig_transdc_resp-reg_receiver"/>
</dbReference>
<feature type="domain" description="Histidine kinase" evidence="6">
    <location>
        <begin position="387"/>
        <end position="610"/>
    </location>
</feature>
<keyword evidence="8" id="KW-0418">Kinase</keyword>
<dbReference type="SMART" id="SM00387">
    <property type="entry name" value="HATPase_c"/>
    <property type="match status" value="1"/>
</dbReference>
<feature type="transmembrane region" description="Helical" evidence="5">
    <location>
        <begin position="44"/>
        <end position="65"/>
    </location>
</feature>
<name>A0A2W7P4W4_9RHOB</name>
<evidence type="ECO:0000256" key="2">
    <source>
        <dbReference type="ARBA" id="ARBA00012438"/>
    </source>
</evidence>
<dbReference type="EC" id="2.7.13.3" evidence="2"/>
<dbReference type="PROSITE" id="PS50109">
    <property type="entry name" value="HIS_KIN"/>
    <property type="match status" value="1"/>
</dbReference>
<dbReference type="Pfam" id="PF00072">
    <property type="entry name" value="Response_reg"/>
    <property type="match status" value="1"/>
</dbReference>
<protein>
    <recommendedName>
        <fullName evidence="2">histidine kinase</fullName>
        <ecNumber evidence="2">2.7.13.3</ecNumber>
    </recommendedName>
</protein>
<dbReference type="InterPro" id="IPR003661">
    <property type="entry name" value="HisK_dim/P_dom"/>
</dbReference>
<keyword evidence="9" id="KW-1185">Reference proteome</keyword>
<reference evidence="8 9" key="1">
    <citation type="submission" date="2018-06" db="EMBL/GenBank/DDBJ databases">
        <title>Genomic Encyclopedia of Archaeal and Bacterial Type Strains, Phase II (KMG-II): from individual species to whole genera.</title>
        <authorList>
            <person name="Goeker M."/>
        </authorList>
    </citation>
    <scope>NUCLEOTIDE SEQUENCE [LARGE SCALE GENOMIC DNA]</scope>
    <source>
        <strain evidence="8 9">DSM 22009</strain>
    </source>
</reference>
<dbReference type="PANTHER" id="PTHR43065">
    <property type="entry name" value="SENSOR HISTIDINE KINASE"/>
    <property type="match status" value="1"/>
</dbReference>
<gene>
    <name evidence="8" type="ORF">LX81_01085</name>
</gene>
<proteinExistence type="predicted"/>
<organism evidence="8 9">
    <name type="scientific">Palleronia aestuarii</name>
    <dbReference type="NCBI Taxonomy" id="568105"/>
    <lineage>
        <taxon>Bacteria</taxon>
        <taxon>Pseudomonadati</taxon>
        <taxon>Pseudomonadota</taxon>
        <taxon>Alphaproteobacteria</taxon>
        <taxon>Rhodobacterales</taxon>
        <taxon>Roseobacteraceae</taxon>
        <taxon>Palleronia</taxon>
    </lineage>
</organism>
<evidence type="ECO:0000313" key="8">
    <source>
        <dbReference type="EMBL" id="PZX18452.1"/>
    </source>
</evidence>
<keyword evidence="5" id="KW-0812">Transmembrane</keyword>
<dbReference type="Pfam" id="PF02518">
    <property type="entry name" value="HATPase_c"/>
    <property type="match status" value="1"/>
</dbReference>
<dbReference type="PROSITE" id="PS50110">
    <property type="entry name" value="RESPONSE_REGULATORY"/>
    <property type="match status" value="1"/>
</dbReference>